<dbReference type="PROSITE" id="PS00108">
    <property type="entry name" value="PROTEIN_KINASE_ST"/>
    <property type="match status" value="1"/>
</dbReference>
<organism evidence="10 11">
    <name type="scientific">Beta vulgaris subsp. vulgaris</name>
    <name type="common">Beet</name>
    <dbReference type="NCBI Taxonomy" id="3555"/>
    <lineage>
        <taxon>Eukaryota</taxon>
        <taxon>Viridiplantae</taxon>
        <taxon>Streptophyta</taxon>
        <taxon>Embryophyta</taxon>
        <taxon>Tracheophyta</taxon>
        <taxon>Spermatophyta</taxon>
        <taxon>Magnoliopsida</taxon>
        <taxon>eudicotyledons</taxon>
        <taxon>Gunneridae</taxon>
        <taxon>Pentapetalae</taxon>
        <taxon>Caryophyllales</taxon>
        <taxon>Chenopodiaceae</taxon>
        <taxon>Betoideae</taxon>
        <taxon>Beta</taxon>
    </lineage>
</organism>
<evidence type="ECO:0000313" key="11">
    <source>
        <dbReference type="Proteomes" id="UP000035740"/>
    </source>
</evidence>
<keyword evidence="5" id="KW-0418">Kinase</keyword>
<gene>
    <name evidence="10" type="ORF">BVRB_023260</name>
</gene>
<proteinExistence type="inferred from homology"/>
<sequence length="198" mass="21735">MSDCESDAQASAEAPLPSVVGSPAHGFWTLLKHRHLGSGHFGDVYEGEAVNKLKVADKARLVAIKVSKTRISSKEILALKSMRGNGAPELFYNGVTSNGWHILVMERCGKSLYSVIEQRSKGKNQPWTLSVPEAREISMQALALIENLHNTGYVHADIKPANFVCSSNSSDLTKGIRLVDFGLSRPWKTTSGKHVDYW</sequence>
<evidence type="ECO:0000256" key="7">
    <source>
        <dbReference type="PROSITE-ProRule" id="PRU10141"/>
    </source>
</evidence>
<evidence type="ECO:0000256" key="4">
    <source>
        <dbReference type="ARBA" id="ARBA00022741"/>
    </source>
</evidence>
<dbReference type="InterPro" id="IPR011009">
    <property type="entry name" value="Kinase-like_dom_sf"/>
</dbReference>
<dbReference type="PROSITE" id="PS00107">
    <property type="entry name" value="PROTEIN_KINASE_ATP"/>
    <property type="match status" value="1"/>
</dbReference>
<keyword evidence="3" id="KW-0808">Transferase</keyword>
<keyword evidence="8" id="KW-0723">Serine/threonine-protein kinase</keyword>
<dbReference type="AlphaFoldDB" id="A0A0J8AZQ6"/>
<dbReference type="Proteomes" id="UP000035740">
    <property type="component" value="Unassembled WGS sequence"/>
</dbReference>
<reference evidence="10 11" key="1">
    <citation type="journal article" date="2014" name="Nature">
        <title>The genome of the recently domesticated crop plant sugar beet (Beta vulgaris).</title>
        <authorList>
            <person name="Dohm J.C."/>
            <person name="Minoche A.E."/>
            <person name="Holtgrawe D."/>
            <person name="Capella-Gutierrez S."/>
            <person name="Zakrzewski F."/>
            <person name="Tafer H."/>
            <person name="Rupp O."/>
            <person name="Sorensen T.R."/>
            <person name="Stracke R."/>
            <person name="Reinhardt R."/>
            <person name="Goesmann A."/>
            <person name="Kraft T."/>
            <person name="Schulz B."/>
            <person name="Stadler P.F."/>
            <person name="Schmidt T."/>
            <person name="Gabaldon T."/>
            <person name="Lehrach H."/>
            <person name="Weisshaar B."/>
            <person name="Himmelbauer H."/>
        </authorList>
    </citation>
    <scope>NUCLEOTIDE SEQUENCE [LARGE SCALE GENOMIC DNA]</scope>
    <source>
        <tissue evidence="10">Taproot</tissue>
    </source>
</reference>
<dbReference type="GO" id="GO:0005524">
    <property type="term" value="F:ATP binding"/>
    <property type="evidence" value="ECO:0007669"/>
    <property type="project" value="UniProtKB-UniRule"/>
</dbReference>
<evidence type="ECO:0000256" key="3">
    <source>
        <dbReference type="ARBA" id="ARBA00022679"/>
    </source>
</evidence>
<keyword evidence="11" id="KW-1185">Reference proteome</keyword>
<evidence type="ECO:0000256" key="1">
    <source>
        <dbReference type="ARBA" id="ARBA00005926"/>
    </source>
</evidence>
<accession>A0A0J8AZQ6</accession>
<protein>
    <recommendedName>
        <fullName evidence="2">non-specific serine/threonine protein kinase</fullName>
        <ecNumber evidence="2">2.7.11.1</ecNumber>
    </recommendedName>
</protein>
<evidence type="ECO:0000256" key="5">
    <source>
        <dbReference type="ARBA" id="ARBA00022777"/>
    </source>
</evidence>
<comment type="similarity">
    <text evidence="1">Belongs to the protein kinase superfamily. CK1 Ser/Thr protein kinase family. Casein kinase I subfamily.</text>
</comment>
<dbReference type="GO" id="GO:0004674">
    <property type="term" value="F:protein serine/threonine kinase activity"/>
    <property type="evidence" value="ECO:0007669"/>
    <property type="project" value="UniProtKB-KW"/>
</dbReference>
<keyword evidence="6 7" id="KW-0067">ATP-binding</keyword>
<dbReference type="InterPro" id="IPR017441">
    <property type="entry name" value="Protein_kinase_ATP_BS"/>
</dbReference>
<dbReference type="Gramene" id="KMS94254">
    <property type="protein sequence ID" value="KMS94254"/>
    <property type="gene ID" value="BVRB_023260"/>
</dbReference>
<dbReference type="InterPro" id="IPR050235">
    <property type="entry name" value="CK1_Ser-Thr_kinase"/>
</dbReference>
<dbReference type="SMART" id="SM00220">
    <property type="entry name" value="S_TKc"/>
    <property type="match status" value="1"/>
</dbReference>
<dbReference type="PANTHER" id="PTHR11909">
    <property type="entry name" value="CASEIN KINASE-RELATED"/>
    <property type="match status" value="1"/>
</dbReference>
<dbReference type="EC" id="2.7.11.1" evidence="2"/>
<feature type="binding site" evidence="7">
    <location>
        <position position="65"/>
    </location>
    <ligand>
        <name>ATP</name>
        <dbReference type="ChEBI" id="CHEBI:30616"/>
    </ligand>
</feature>
<evidence type="ECO:0000313" key="10">
    <source>
        <dbReference type="EMBL" id="KMS94254.1"/>
    </source>
</evidence>
<keyword evidence="4 7" id="KW-0547">Nucleotide-binding</keyword>
<dbReference type="InterPro" id="IPR000719">
    <property type="entry name" value="Prot_kinase_dom"/>
</dbReference>
<dbReference type="EMBL" id="KQ094885">
    <property type="protein sequence ID" value="KMS94254.1"/>
    <property type="molecule type" value="Genomic_DNA"/>
</dbReference>
<evidence type="ECO:0000256" key="6">
    <source>
        <dbReference type="ARBA" id="ARBA00022840"/>
    </source>
</evidence>
<dbReference type="InterPro" id="IPR008271">
    <property type="entry name" value="Ser/Thr_kinase_AS"/>
</dbReference>
<evidence type="ECO:0000256" key="8">
    <source>
        <dbReference type="RuleBase" id="RU000304"/>
    </source>
</evidence>
<feature type="non-terminal residue" evidence="10">
    <location>
        <position position="198"/>
    </location>
</feature>
<dbReference type="PROSITE" id="PS50011">
    <property type="entry name" value="PROTEIN_KINASE_DOM"/>
    <property type="match status" value="1"/>
</dbReference>
<dbReference type="OrthoDB" id="5979581at2759"/>
<evidence type="ECO:0000259" key="9">
    <source>
        <dbReference type="PROSITE" id="PS50011"/>
    </source>
</evidence>
<evidence type="ECO:0000256" key="2">
    <source>
        <dbReference type="ARBA" id="ARBA00012513"/>
    </source>
</evidence>
<feature type="domain" description="Protein kinase" evidence="9">
    <location>
        <begin position="30"/>
        <end position="198"/>
    </location>
</feature>
<name>A0A0J8AZQ6_BETVV</name>
<dbReference type="Gene3D" id="1.10.510.10">
    <property type="entry name" value="Transferase(Phosphotransferase) domain 1"/>
    <property type="match status" value="1"/>
</dbReference>
<dbReference type="SUPFAM" id="SSF56112">
    <property type="entry name" value="Protein kinase-like (PK-like)"/>
    <property type="match status" value="1"/>
</dbReference>
<dbReference type="Pfam" id="PF00069">
    <property type="entry name" value="Pkinase"/>
    <property type="match status" value="1"/>
</dbReference>